<dbReference type="OrthoDB" id="9787825at2"/>
<dbReference type="KEGG" id="rva:Rvan_3657"/>
<organism evidence="7 8">
    <name type="scientific">Rhodomicrobium vannielii (strain ATCC 17100 / DSM 162 / LMG 4299 / NCIMB 10020 / ATH 3.1.1)</name>
    <dbReference type="NCBI Taxonomy" id="648757"/>
    <lineage>
        <taxon>Bacteria</taxon>
        <taxon>Pseudomonadati</taxon>
        <taxon>Pseudomonadota</taxon>
        <taxon>Alphaproteobacteria</taxon>
        <taxon>Hyphomicrobiales</taxon>
        <taxon>Hyphomicrobiaceae</taxon>
        <taxon>Rhodomicrobium</taxon>
    </lineage>
</organism>
<evidence type="ECO:0000256" key="1">
    <source>
        <dbReference type="ARBA" id="ARBA00004953"/>
    </source>
</evidence>
<dbReference type="InterPro" id="IPR050714">
    <property type="entry name" value="Cobalamin_biosynth_MTase"/>
</dbReference>
<dbReference type="PANTHER" id="PTHR43182:SF1">
    <property type="entry name" value="COBALT-PRECORRIN-7 C(5)-METHYLTRANSFERASE"/>
    <property type="match status" value="1"/>
</dbReference>
<evidence type="ECO:0000259" key="6">
    <source>
        <dbReference type="Pfam" id="PF00590"/>
    </source>
</evidence>
<dbReference type="CDD" id="cd02440">
    <property type="entry name" value="AdoMet_MTases"/>
    <property type="match status" value="1"/>
</dbReference>
<name>E3I5L1_RHOVT</name>
<keyword evidence="4 7" id="KW-0808">Transferase</keyword>
<evidence type="ECO:0000313" key="7">
    <source>
        <dbReference type="EMBL" id="ADP72822.1"/>
    </source>
</evidence>
<dbReference type="InterPro" id="IPR012818">
    <property type="entry name" value="CbiE"/>
</dbReference>
<dbReference type="SUPFAM" id="SSF53335">
    <property type="entry name" value="S-adenosyl-L-methionine-dependent methyltransferases"/>
    <property type="match status" value="1"/>
</dbReference>
<keyword evidence="2" id="KW-0169">Cobalamin biosynthesis</keyword>
<dbReference type="CDD" id="cd11644">
    <property type="entry name" value="Precorrin-6Y-MT"/>
    <property type="match status" value="1"/>
</dbReference>
<keyword evidence="5" id="KW-0949">S-adenosyl-L-methionine</keyword>
<dbReference type="AlphaFoldDB" id="E3I5L1"/>
<dbReference type="InterPro" id="IPR006365">
    <property type="entry name" value="Cbl_synth_CobL"/>
</dbReference>
<dbReference type="NCBIfam" id="TIGR02467">
    <property type="entry name" value="CbiE"/>
    <property type="match status" value="1"/>
</dbReference>
<dbReference type="GO" id="GO:0009236">
    <property type="term" value="P:cobalamin biosynthetic process"/>
    <property type="evidence" value="ECO:0007669"/>
    <property type="project" value="UniProtKB-UniPathway"/>
</dbReference>
<dbReference type="Pfam" id="PF00590">
    <property type="entry name" value="TP_methylase"/>
    <property type="match status" value="1"/>
</dbReference>
<dbReference type="EC" id="2.1.1.132" evidence="7"/>
<dbReference type="GO" id="GO:0046025">
    <property type="term" value="F:precorrin-6Y C5,15-methyltransferase (decarboxylating) activity"/>
    <property type="evidence" value="ECO:0007669"/>
    <property type="project" value="UniProtKB-EC"/>
</dbReference>
<dbReference type="InterPro" id="IPR014008">
    <property type="entry name" value="Cbl_synth_MTase_CbiT"/>
</dbReference>
<dbReference type="EMBL" id="CP002292">
    <property type="protein sequence ID" value="ADP72822.1"/>
    <property type="molecule type" value="Genomic_DNA"/>
</dbReference>
<dbReference type="UniPathway" id="UPA00148"/>
<dbReference type="InterPro" id="IPR014777">
    <property type="entry name" value="4pyrrole_Mease_sub1"/>
</dbReference>
<dbReference type="GO" id="GO:0032259">
    <property type="term" value="P:methylation"/>
    <property type="evidence" value="ECO:0007669"/>
    <property type="project" value="UniProtKB-KW"/>
</dbReference>
<dbReference type="STRING" id="648757.Rvan_3657"/>
<reference evidence="8" key="1">
    <citation type="journal article" date="2011" name="J. Bacteriol.">
        <title>Genome sequences of eight morphologically diverse alphaproteobacteria.</title>
        <authorList>
            <consortium name="US DOE Joint Genome Institute"/>
            <person name="Brown P.J."/>
            <person name="Kysela D.T."/>
            <person name="Buechlein A."/>
            <person name="Hemmerich C."/>
            <person name="Brun Y.V."/>
        </authorList>
    </citation>
    <scope>NUCLEOTIDE SEQUENCE [LARGE SCALE GENOMIC DNA]</scope>
    <source>
        <strain evidence="8">ATCC 17100 / ATH 3.1.1 / DSM 162 / LMG 4299</strain>
    </source>
</reference>
<dbReference type="NCBIfam" id="TIGR02469">
    <property type="entry name" value="CbiT"/>
    <property type="match status" value="1"/>
</dbReference>
<dbReference type="PANTHER" id="PTHR43182">
    <property type="entry name" value="COBALT-PRECORRIN-6B C(15)-METHYLTRANSFERASE (DECARBOXYLATING)"/>
    <property type="match status" value="1"/>
</dbReference>
<dbReference type="Proteomes" id="UP000001399">
    <property type="component" value="Chromosome"/>
</dbReference>
<protein>
    <submittedName>
        <fullName evidence="7">Precorrin-6y C5,15-methyltransferase (Decarboxylating), CbiE subunit</fullName>
        <ecNumber evidence="7">2.1.1.132</ecNumber>
    </submittedName>
</protein>
<dbReference type="RefSeq" id="WP_013421177.1">
    <property type="nucleotide sequence ID" value="NC_014664.1"/>
</dbReference>
<dbReference type="SUPFAM" id="SSF53790">
    <property type="entry name" value="Tetrapyrrole methylase"/>
    <property type="match status" value="1"/>
</dbReference>
<dbReference type="HOGENOM" id="CLU_031955_0_0_5"/>
<comment type="pathway">
    <text evidence="1">Cofactor biosynthesis; adenosylcobalamin biosynthesis.</text>
</comment>
<keyword evidence="8" id="KW-1185">Reference proteome</keyword>
<dbReference type="InterPro" id="IPR035996">
    <property type="entry name" value="4pyrrol_Methylase_sf"/>
</dbReference>
<gene>
    <name evidence="7" type="ordered locus">Rvan_3657</name>
</gene>
<dbReference type="InterPro" id="IPR000878">
    <property type="entry name" value="4pyrrol_Mease"/>
</dbReference>
<proteinExistence type="predicted"/>
<evidence type="ECO:0000256" key="4">
    <source>
        <dbReference type="ARBA" id="ARBA00022679"/>
    </source>
</evidence>
<dbReference type="GO" id="GO:0008276">
    <property type="term" value="F:protein methyltransferase activity"/>
    <property type="evidence" value="ECO:0007669"/>
    <property type="project" value="InterPro"/>
</dbReference>
<dbReference type="InterPro" id="IPR029063">
    <property type="entry name" value="SAM-dependent_MTases_sf"/>
</dbReference>
<dbReference type="Gene3D" id="3.40.1010.10">
    <property type="entry name" value="Cobalt-precorrin-4 Transmethylase, Domain 1"/>
    <property type="match status" value="1"/>
</dbReference>
<dbReference type="Gene3D" id="3.40.50.150">
    <property type="entry name" value="Vaccinia Virus protein VP39"/>
    <property type="match status" value="1"/>
</dbReference>
<evidence type="ECO:0000313" key="8">
    <source>
        <dbReference type="Proteomes" id="UP000001399"/>
    </source>
</evidence>
<dbReference type="eggNOG" id="COG2241">
    <property type="taxonomic scope" value="Bacteria"/>
</dbReference>
<sequence length="411" mass="43064">MMEPRETNTLRRWLSIVGIGEDGVEGLTAHARALVSSAELVVGGARHLALAAPLIRGETLPWPSPLHDAFPQIAARRGRPVCVLASGDPFHYGVGKQIATFAGADEILCVPQPSSFSLAASRMAWALQDVAAITLHGRALEGVTRHLFPGARILALSWDGTTPAKAARLLTDLGFGASTLTVLEEMGGMGERVSSARADAFTLDGIAALNVLAIEVAGGADARIVPLTPGLDDALFESDGQLTKREVRAVTLAALAPRPGELLWDIGLGSGSIAIEWLLRHPAMRAIGVEENAERAARAMRNALSLGAPDLRVVEGCAPDALADLPSPDAVFIGGGLTDAGVFDAAWNALKPGGRIVANAVTLESEALLVDAFKRRGGELTRIEISRASALGSFTGWRAAMPVTQWRAVKS</sequence>
<evidence type="ECO:0000256" key="2">
    <source>
        <dbReference type="ARBA" id="ARBA00022573"/>
    </source>
</evidence>
<dbReference type="PIRSF" id="PIRSF036428">
    <property type="entry name" value="CobL"/>
    <property type="match status" value="1"/>
</dbReference>
<feature type="domain" description="Tetrapyrrole methylase" evidence="6">
    <location>
        <begin position="14"/>
        <end position="194"/>
    </location>
</feature>
<evidence type="ECO:0000256" key="5">
    <source>
        <dbReference type="ARBA" id="ARBA00022691"/>
    </source>
</evidence>
<keyword evidence="3 7" id="KW-0489">Methyltransferase</keyword>
<accession>E3I5L1</accession>
<evidence type="ECO:0000256" key="3">
    <source>
        <dbReference type="ARBA" id="ARBA00022603"/>
    </source>
</evidence>
<dbReference type="eggNOG" id="COG2242">
    <property type="taxonomic scope" value="Bacteria"/>
</dbReference>